<dbReference type="RefSeq" id="WP_262843207.1">
    <property type="nucleotide sequence ID" value="NZ_JANZYP010000016.1"/>
</dbReference>
<organism evidence="1 2">
    <name type="scientific">Sphaerisporangium corydalis</name>
    <dbReference type="NCBI Taxonomy" id="1441875"/>
    <lineage>
        <taxon>Bacteria</taxon>
        <taxon>Bacillati</taxon>
        <taxon>Actinomycetota</taxon>
        <taxon>Actinomycetes</taxon>
        <taxon>Streptosporangiales</taxon>
        <taxon>Streptosporangiaceae</taxon>
        <taxon>Sphaerisporangium</taxon>
    </lineage>
</organism>
<evidence type="ECO:0000313" key="1">
    <source>
        <dbReference type="EMBL" id="MFC4590235.1"/>
    </source>
</evidence>
<name>A0ABV9EKX5_9ACTN</name>
<accession>A0ABV9EKX5</accession>
<sequence length="54" mass="6063">MIDLLDLIKNVDHATAFTGEFTSSMIEGLLRHLTSAEVDRQYTALEQQPNGQSR</sequence>
<dbReference type="Proteomes" id="UP001595891">
    <property type="component" value="Unassembled WGS sequence"/>
</dbReference>
<evidence type="ECO:0008006" key="3">
    <source>
        <dbReference type="Google" id="ProtNLM"/>
    </source>
</evidence>
<proteinExistence type="predicted"/>
<evidence type="ECO:0000313" key="2">
    <source>
        <dbReference type="Proteomes" id="UP001595891"/>
    </source>
</evidence>
<gene>
    <name evidence="1" type="ORF">ACFO8L_29370</name>
</gene>
<comment type="caution">
    <text evidence="1">The sequence shown here is derived from an EMBL/GenBank/DDBJ whole genome shotgun (WGS) entry which is preliminary data.</text>
</comment>
<protein>
    <recommendedName>
        <fullName evidence="3">IS256 family transposase</fullName>
    </recommendedName>
</protein>
<reference evidence="2" key="1">
    <citation type="journal article" date="2019" name="Int. J. Syst. Evol. Microbiol.">
        <title>The Global Catalogue of Microorganisms (GCM) 10K type strain sequencing project: providing services to taxonomists for standard genome sequencing and annotation.</title>
        <authorList>
            <consortium name="The Broad Institute Genomics Platform"/>
            <consortium name="The Broad Institute Genome Sequencing Center for Infectious Disease"/>
            <person name="Wu L."/>
            <person name="Ma J."/>
        </authorList>
    </citation>
    <scope>NUCLEOTIDE SEQUENCE [LARGE SCALE GENOMIC DNA]</scope>
    <source>
        <strain evidence="2">CCUG 49560</strain>
    </source>
</reference>
<dbReference type="EMBL" id="JBHSFN010000021">
    <property type="protein sequence ID" value="MFC4590235.1"/>
    <property type="molecule type" value="Genomic_DNA"/>
</dbReference>
<keyword evidence="2" id="KW-1185">Reference proteome</keyword>